<sequence>MGHSGRDLAIGLLHSICLYHAEAFVKYVSAELFPLPCSISTTTPEHAVVYSWDSVVELPGTARIGTGAIIISSLLPTCLSVRLIWRESNVIYEILKKYIIDKGAQRPIFYNIIKL</sequence>
<keyword evidence="1" id="KW-0732">Signal</keyword>
<feature type="signal peptide" evidence="1">
    <location>
        <begin position="1"/>
        <end position="23"/>
    </location>
</feature>
<organism evidence="2 3">
    <name type="scientific">Solanum commersonii</name>
    <name type="common">Commerson's wild potato</name>
    <name type="synonym">Commerson's nightshade</name>
    <dbReference type="NCBI Taxonomy" id="4109"/>
    <lineage>
        <taxon>Eukaryota</taxon>
        <taxon>Viridiplantae</taxon>
        <taxon>Streptophyta</taxon>
        <taxon>Embryophyta</taxon>
        <taxon>Tracheophyta</taxon>
        <taxon>Spermatophyta</taxon>
        <taxon>Magnoliopsida</taxon>
        <taxon>eudicotyledons</taxon>
        <taxon>Gunneridae</taxon>
        <taxon>Pentapetalae</taxon>
        <taxon>asterids</taxon>
        <taxon>lamiids</taxon>
        <taxon>Solanales</taxon>
        <taxon>Solanaceae</taxon>
        <taxon>Solanoideae</taxon>
        <taxon>Solaneae</taxon>
        <taxon>Solanum</taxon>
    </lineage>
</organism>
<evidence type="ECO:0000313" key="2">
    <source>
        <dbReference type="EMBL" id="KAG5601030.1"/>
    </source>
</evidence>
<evidence type="ECO:0000256" key="1">
    <source>
        <dbReference type="SAM" id="SignalP"/>
    </source>
</evidence>
<reference evidence="2 3" key="1">
    <citation type="submission" date="2020-09" db="EMBL/GenBank/DDBJ databases">
        <title>De no assembly of potato wild relative species, Solanum commersonii.</title>
        <authorList>
            <person name="Cho K."/>
        </authorList>
    </citation>
    <scope>NUCLEOTIDE SEQUENCE [LARGE SCALE GENOMIC DNA]</scope>
    <source>
        <strain evidence="2">LZ3.2</strain>
        <tissue evidence="2">Leaf</tissue>
    </source>
</reference>
<feature type="chain" id="PRO_5039908232" evidence="1">
    <location>
        <begin position="24"/>
        <end position="115"/>
    </location>
</feature>
<gene>
    <name evidence="2" type="ORF">H5410_032400</name>
</gene>
<dbReference type="EMBL" id="JACXVP010000006">
    <property type="protein sequence ID" value="KAG5601030.1"/>
    <property type="molecule type" value="Genomic_DNA"/>
</dbReference>
<accession>A0A9J5YQ79</accession>
<name>A0A9J5YQ79_SOLCO</name>
<keyword evidence="3" id="KW-1185">Reference proteome</keyword>
<proteinExistence type="predicted"/>
<evidence type="ECO:0000313" key="3">
    <source>
        <dbReference type="Proteomes" id="UP000824120"/>
    </source>
</evidence>
<dbReference type="AlphaFoldDB" id="A0A9J5YQ79"/>
<comment type="caution">
    <text evidence="2">The sequence shown here is derived from an EMBL/GenBank/DDBJ whole genome shotgun (WGS) entry which is preliminary data.</text>
</comment>
<dbReference type="Proteomes" id="UP000824120">
    <property type="component" value="Chromosome 6"/>
</dbReference>
<protein>
    <submittedName>
        <fullName evidence="2">Uncharacterized protein</fullName>
    </submittedName>
</protein>